<evidence type="ECO:0000256" key="3">
    <source>
        <dbReference type="ARBA" id="ARBA00022475"/>
    </source>
</evidence>
<keyword evidence="4 7" id="KW-0812">Transmembrane</keyword>
<dbReference type="InterPro" id="IPR000515">
    <property type="entry name" value="MetI-like"/>
</dbReference>
<gene>
    <name evidence="9" type="ORF">E6C55_31635</name>
</gene>
<keyword evidence="10" id="KW-1185">Reference proteome</keyword>
<evidence type="ECO:0000313" key="9">
    <source>
        <dbReference type="EMBL" id="THF72826.1"/>
    </source>
</evidence>
<dbReference type="AlphaFoldDB" id="A0A4S4BF05"/>
<name>A0A4S4BF05_9BACL</name>
<feature type="transmembrane region" description="Helical" evidence="7">
    <location>
        <begin position="12"/>
        <end position="33"/>
    </location>
</feature>
<dbReference type="PANTHER" id="PTHR43744:SF9">
    <property type="entry name" value="POLYGALACTURONAN_RHAMNOGALACTURONAN TRANSPORT SYSTEM PERMEASE PROTEIN YTCP"/>
    <property type="match status" value="1"/>
</dbReference>
<dbReference type="PANTHER" id="PTHR43744">
    <property type="entry name" value="ABC TRANSPORTER PERMEASE PROTEIN MG189-RELATED-RELATED"/>
    <property type="match status" value="1"/>
</dbReference>
<protein>
    <submittedName>
        <fullName evidence="9">Carbohydrate ABC transporter permease</fullName>
    </submittedName>
</protein>
<dbReference type="Proteomes" id="UP000310636">
    <property type="component" value="Unassembled WGS sequence"/>
</dbReference>
<dbReference type="CDD" id="cd06261">
    <property type="entry name" value="TM_PBP2"/>
    <property type="match status" value="1"/>
</dbReference>
<dbReference type="RefSeq" id="WP_136373843.1">
    <property type="nucleotide sequence ID" value="NZ_SSOB01000069.1"/>
</dbReference>
<feature type="domain" description="ABC transmembrane type-1" evidence="8">
    <location>
        <begin position="73"/>
        <end position="275"/>
    </location>
</feature>
<sequence length="290" mass="32249">MGKRLSGSTFDLINTALLLLIAVLTLFPLYYVLCVSFTSSEQYLKGGLLLFPRDFTVEHYQYLFSTPMFPRAIRVSAFLAVFGTALGLAVTAALAYALSRKRLLGRKTLLILILFTTLFQPGMIPNYLLVRELGLINSTWSLILPMVSSGWNIFLMKSFYDSIPESLEEAAVIDGSNDLHIWWRIVLPLSLPALATFGLFFAVAYWNVFFNAILYINDFTKWPLQVVLRQILIDSNTSAGGGAMQEAGQVVSPQSRKMAAVIIATVPIMLVYPFLQRHFAKGVMVGSVKG</sequence>
<feature type="transmembrane region" description="Helical" evidence="7">
    <location>
        <begin position="109"/>
        <end position="128"/>
    </location>
</feature>
<dbReference type="Pfam" id="PF00528">
    <property type="entry name" value="BPD_transp_1"/>
    <property type="match status" value="1"/>
</dbReference>
<comment type="caution">
    <text evidence="9">The sequence shown here is derived from an EMBL/GenBank/DDBJ whole genome shotgun (WGS) entry which is preliminary data.</text>
</comment>
<evidence type="ECO:0000256" key="4">
    <source>
        <dbReference type="ARBA" id="ARBA00022692"/>
    </source>
</evidence>
<dbReference type="EMBL" id="SSOB01000069">
    <property type="protein sequence ID" value="THF72826.1"/>
    <property type="molecule type" value="Genomic_DNA"/>
</dbReference>
<dbReference type="GO" id="GO:0055085">
    <property type="term" value="P:transmembrane transport"/>
    <property type="evidence" value="ECO:0007669"/>
    <property type="project" value="InterPro"/>
</dbReference>
<keyword evidence="2 7" id="KW-0813">Transport</keyword>
<feature type="transmembrane region" description="Helical" evidence="7">
    <location>
        <begin position="258"/>
        <end position="275"/>
    </location>
</feature>
<comment type="similarity">
    <text evidence="7">Belongs to the binding-protein-dependent transport system permease family.</text>
</comment>
<feature type="transmembrane region" description="Helical" evidence="7">
    <location>
        <begin position="140"/>
        <end position="160"/>
    </location>
</feature>
<keyword evidence="6 7" id="KW-0472">Membrane</keyword>
<accession>A0A4S4BF05</accession>
<evidence type="ECO:0000256" key="7">
    <source>
        <dbReference type="RuleBase" id="RU363032"/>
    </source>
</evidence>
<comment type="subcellular location">
    <subcellularLocation>
        <location evidence="1 7">Cell membrane</location>
        <topology evidence="1 7">Multi-pass membrane protein</topology>
    </subcellularLocation>
</comment>
<feature type="transmembrane region" description="Helical" evidence="7">
    <location>
        <begin position="181"/>
        <end position="206"/>
    </location>
</feature>
<organism evidence="9 10">
    <name type="scientific">Cohnella fermenti</name>
    <dbReference type="NCBI Taxonomy" id="2565925"/>
    <lineage>
        <taxon>Bacteria</taxon>
        <taxon>Bacillati</taxon>
        <taxon>Bacillota</taxon>
        <taxon>Bacilli</taxon>
        <taxon>Bacillales</taxon>
        <taxon>Paenibacillaceae</taxon>
        <taxon>Cohnella</taxon>
    </lineage>
</organism>
<evidence type="ECO:0000256" key="5">
    <source>
        <dbReference type="ARBA" id="ARBA00022989"/>
    </source>
</evidence>
<dbReference type="OrthoDB" id="9810086at2"/>
<feature type="transmembrane region" description="Helical" evidence="7">
    <location>
        <begin position="72"/>
        <end position="97"/>
    </location>
</feature>
<evidence type="ECO:0000256" key="1">
    <source>
        <dbReference type="ARBA" id="ARBA00004651"/>
    </source>
</evidence>
<evidence type="ECO:0000313" key="10">
    <source>
        <dbReference type="Proteomes" id="UP000310636"/>
    </source>
</evidence>
<dbReference type="InterPro" id="IPR035906">
    <property type="entry name" value="MetI-like_sf"/>
</dbReference>
<dbReference type="SUPFAM" id="SSF161098">
    <property type="entry name" value="MetI-like"/>
    <property type="match status" value="1"/>
</dbReference>
<evidence type="ECO:0000256" key="2">
    <source>
        <dbReference type="ARBA" id="ARBA00022448"/>
    </source>
</evidence>
<dbReference type="GO" id="GO:0005886">
    <property type="term" value="C:plasma membrane"/>
    <property type="evidence" value="ECO:0007669"/>
    <property type="project" value="UniProtKB-SubCell"/>
</dbReference>
<evidence type="ECO:0000259" key="8">
    <source>
        <dbReference type="PROSITE" id="PS50928"/>
    </source>
</evidence>
<dbReference type="PROSITE" id="PS50928">
    <property type="entry name" value="ABC_TM1"/>
    <property type="match status" value="1"/>
</dbReference>
<evidence type="ECO:0000256" key="6">
    <source>
        <dbReference type="ARBA" id="ARBA00023136"/>
    </source>
</evidence>
<keyword evidence="3" id="KW-1003">Cell membrane</keyword>
<keyword evidence="5 7" id="KW-1133">Transmembrane helix</keyword>
<proteinExistence type="inferred from homology"/>
<reference evidence="9 10" key="1">
    <citation type="submission" date="2019-04" db="EMBL/GenBank/DDBJ databases">
        <title>Cohnella sp. nov. isolated from preserved vegetables.</title>
        <authorList>
            <person name="Lin S.-Y."/>
            <person name="Hung M.-H."/>
            <person name="Young C.-C."/>
        </authorList>
    </citation>
    <scope>NUCLEOTIDE SEQUENCE [LARGE SCALE GENOMIC DNA]</scope>
    <source>
        <strain evidence="9 10">CC-MHH1044</strain>
    </source>
</reference>
<dbReference type="Gene3D" id="1.10.3720.10">
    <property type="entry name" value="MetI-like"/>
    <property type="match status" value="1"/>
</dbReference>